<organism evidence="1 2">
    <name type="scientific">Gigaspora margarita</name>
    <dbReference type="NCBI Taxonomy" id="4874"/>
    <lineage>
        <taxon>Eukaryota</taxon>
        <taxon>Fungi</taxon>
        <taxon>Fungi incertae sedis</taxon>
        <taxon>Mucoromycota</taxon>
        <taxon>Glomeromycotina</taxon>
        <taxon>Glomeromycetes</taxon>
        <taxon>Diversisporales</taxon>
        <taxon>Gigasporaceae</taxon>
        <taxon>Gigaspora</taxon>
    </lineage>
</organism>
<reference evidence="1 2" key="1">
    <citation type="submission" date="2021-06" db="EMBL/GenBank/DDBJ databases">
        <authorList>
            <person name="Kallberg Y."/>
            <person name="Tangrot J."/>
            <person name="Rosling A."/>
        </authorList>
    </citation>
    <scope>NUCLEOTIDE SEQUENCE [LARGE SCALE GENOMIC DNA]</scope>
    <source>
        <strain evidence="1 2">120-4 pot B 10/14</strain>
    </source>
</reference>
<gene>
    <name evidence="1" type="ORF">GMARGA_LOCUS42308</name>
</gene>
<sequence>AMPTFNDSQNIRKEIEFYRDKMNEKQINKVKQSNNINQTKFAIVNECLSMIISGKPKVTDRNKEFWSLTEKLLSITSDFCHYPDDNSAEIVIELHNRLKNMPDSPHEGEELHLPGLQDLIFEKYLDYAEYTAKSKCILQSGLKNHTTLAWHNTIDRYIERNDNSLELRAIRNMFQNL</sequence>
<accession>A0ABN7XE26</accession>
<evidence type="ECO:0000313" key="2">
    <source>
        <dbReference type="Proteomes" id="UP000789901"/>
    </source>
</evidence>
<protein>
    <submittedName>
        <fullName evidence="1">45964_t:CDS:1</fullName>
    </submittedName>
</protein>
<keyword evidence="2" id="KW-1185">Reference proteome</keyword>
<feature type="non-terminal residue" evidence="1">
    <location>
        <position position="1"/>
    </location>
</feature>
<proteinExistence type="predicted"/>
<dbReference type="Proteomes" id="UP000789901">
    <property type="component" value="Unassembled WGS sequence"/>
</dbReference>
<name>A0ABN7XE26_GIGMA</name>
<dbReference type="EMBL" id="CAJVQB010124882">
    <property type="protein sequence ID" value="CAG8853487.1"/>
    <property type="molecule type" value="Genomic_DNA"/>
</dbReference>
<evidence type="ECO:0000313" key="1">
    <source>
        <dbReference type="EMBL" id="CAG8853487.1"/>
    </source>
</evidence>
<comment type="caution">
    <text evidence="1">The sequence shown here is derived from an EMBL/GenBank/DDBJ whole genome shotgun (WGS) entry which is preliminary data.</text>
</comment>